<gene>
    <name evidence="2" type="ORF">NITFAB_1061</name>
</gene>
<feature type="region of interest" description="Disordered" evidence="1">
    <location>
        <begin position="314"/>
        <end position="362"/>
    </location>
</feature>
<dbReference type="EMBL" id="LS423452">
    <property type="protein sequence ID" value="SPS05471.1"/>
    <property type="molecule type" value="Genomic_DNA"/>
</dbReference>
<protein>
    <recommendedName>
        <fullName evidence="3">DUF3617 family protein</fullName>
    </recommendedName>
</protein>
<organism evidence="2">
    <name type="scientific">Candidatus Nitrotoga fabula</name>
    <dbReference type="NCBI Taxonomy" id="2182327"/>
    <lineage>
        <taxon>Bacteria</taxon>
        <taxon>Pseudomonadati</taxon>
        <taxon>Pseudomonadota</taxon>
        <taxon>Betaproteobacteria</taxon>
        <taxon>Nitrosomonadales</taxon>
        <taxon>Gallionellaceae</taxon>
        <taxon>Candidatus Nitrotoga</taxon>
    </lineage>
</organism>
<evidence type="ECO:0000313" key="2">
    <source>
        <dbReference type="EMBL" id="SPS05471.1"/>
    </source>
</evidence>
<feature type="compositionally biased region" description="Polar residues" evidence="1">
    <location>
        <begin position="317"/>
        <end position="338"/>
    </location>
</feature>
<accession>A0A2X0SDK3</accession>
<evidence type="ECO:0000256" key="1">
    <source>
        <dbReference type="SAM" id="MobiDB-lite"/>
    </source>
</evidence>
<name>A0A2X0SDK3_9PROT</name>
<dbReference type="InterPro" id="IPR022061">
    <property type="entry name" value="DUF3617"/>
</dbReference>
<reference evidence="2" key="1">
    <citation type="submission" date="2018-05" db="EMBL/GenBank/DDBJ databases">
        <authorList>
            <person name="Lanie J.A."/>
            <person name="Ng W.-L."/>
            <person name="Kazmierczak K.M."/>
            <person name="Andrzejewski T.M."/>
            <person name="Davidsen T.M."/>
            <person name="Wayne K.J."/>
            <person name="Tettelin H."/>
            <person name="Glass J.I."/>
            <person name="Rusch D."/>
            <person name="Podicherti R."/>
            <person name="Tsui H.-C.T."/>
            <person name="Winkler M.E."/>
        </authorList>
    </citation>
    <scope>NUCLEOTIDE SEQUENCE</scope>
    <source>
        <strain evidence="2">KNB</strain>
    </source>
</reference>
<dbReference type="AlphaFoldDB" id="A0A2X0SDK3"/>
<proteinExistence type="predicted"/>
<evidence type="ECO:0008006" key="3">
    <source>
        <dbReference type="Google" id="ProtNLM"/>
    </source>
</evidence>
<dbReference type="Pfam" id="PF12276">
    <property type="entry name" value="DUF3617"/>
    <property type="match status" value="1"/>
</dbReference>
<sequence length="374" mass="40422">MPHLKPDNRNTGASVPCACSLQLTRPISVTNLLYGIIMIRHLTAILAIMTSMLNAPAHAAQGEYWEVTNKMEIPGMPFAMPSTTNKVCIAKGAENDPKNTSGDKDCQMSDVKTTGNKVSWKARCIHDGEVMTGKGEQTTTANGYAGRMQLSGKSGGEDVSMNMVYSGKRIGGACDPEEMVKKFNAQMCDTSRYESSAEWISSADHIFSNCPDQRGKLCETVRRDASRDAYAYTLLLQHDHQPNTASIARECKLDMASTTSSVCKGVNNDNYSMLAKHCPSEAKAFREAKRRKECEGRSYSGVVNAETIRACMEGGNRNANNSQPENPVSSGKPQSPSTGKPAAPSSAETGNPPEDNPVNNLLEGVKTLKGMFGF</sequence>